<keyword evidence="2" id="KW-0805">Transcription regulation</keyword>
<dbReference type="GeneID" id="5002466"/>
<dbReference type="Proteomes" id="UP000001568">
    <property type="component" value="Chromosome 6"/>
</dbReference>
<keyword evidence="4" id="KW-0804">Transcription</keyword>
<dbReference type="RefSeq" id="XP_001418400.1">
    <property type="nucleotide sequence ID" value="XM_001418363.1"/>
</dbReference>
<dbReference type="GO" id="GO:0003677">
    <property type="term" value="F:DNA binding"/>
    <property type="evidence" value="ECO:0007669"/>
    <property type="project" value="UniProtKB-KW"/>
</dbReference>
<dbReference type="Gramene" id="ABO96693">
    <property type="protein sequence ID" value="ABO96693"/>
    <property type="gene ID" value="OSTLU_9337"/>
</dbReference>
<dbReference type="EMBL" id="CP000586">
    <property type="protein sequence ID" value="ABO96693.1"/>
    <property type="molecule type" value="Genomic_DNA"/>
</dbReference>
<evidence type="ECO:0000256" key="5">
    <source>
        <dbReference type="ARBA" id="ARBA00023242"/>
    </source>
</evidence>
<feature type="domain" description="AP2/ERF" evidence="6">
    <location>
        <begin position="1"/>
        <end position="34"/>
    </location>
</feature>
<sequence length="85" mass="9640">VFLGSFDNSHSAARAYDLGRISLGCRDDEELNFPVTHYTDDLQMLEELSIEEIAEMLVEASQNTERRTSRFRGVVAREGGFEARL</sequence>
<dbReference type="GO" id="GO:0003700">
    <property type="term" value="F:DNA-binding transcription factor activity"/>
    <property type="evidence" value="ECO:0007669"/>
    <property type="project" value="InterPro"/>
</dbReference>
<dbReference type="HOGENOM" id="CLU_2519284_0_0_1"/>
<organism evidence="7 8">
    <name type="scientific">Ostreococcus lucimarinus (strain CCE9901)</name>
    <dbReference type="NCBI Taxonomy" id="436017"/>
    <lineage>
        <taxon>Eukaryota</taxon>
        <taxon>Viridiplantae</taxon>
        <taxon>Chlorophyta</taxon>
        <taxon>Mamiellophyceae</taxon>
        <taxon>Mamiellales</taxon>
        <taxon>Bathycoccaceae</taxon>
        <taxon>Ostreococcus</taxon>
    </lineage>
</organism>
<dbReference type="AlphaFoldDB" id="A4RYI9"/>
<feature type="non-terminal residue" evidence="7">
    <location>
        <position position="85"/>
    </location>
</feature>
<protein>
    <recommendedName>
        <fullName evidence="6">AP2/ERF domain-containing protein</fullName>
    </recommendedName>
</protein>
<accession>A4RYI9</accession>
<evidence type="ECO:0000256" key="4">
    <source>
        <dbReference type="ARBA" id="ARBA00023163"/>
    </source>
</evidence>
<comment type="subcellular location">
    <subcellularLocation>
        <location evidence="1">Nucleus</location>
    </subcellularLocation>
</comment>
<evidence type="ECO:0000313" key="7">
    <source>
        <dbReference type="EMBL" id="ABO96693.1"/>
    </source>
</evidence>
<dbReference type="InterPro" id="IPR001471">
    <property type="entry name" value="AP2/ERF_dom"/>
</dbReference>
<dbReference type="PROSITE" id="PS51032">
    <property type="entry name" value="AP2_ERF"/>
    <property type="match status" value="1"/>
</dbReference>
<keyword evidence="8" id="KW-1185">Reference proteome</keyword>
<keyword evidence="5" id="KW-0539">Nucleus</keyword>
<evidence type="ECO:0000313" key="8">
    <source>
        <dbReference type="Proteomes" id="UP000001568"/>
    </source>
</evidence>
<feature type="non-terminal residue" evidence="7">
    <location>
        <position position="1"/>
    </location>
</feature>
<dbReference type="STRING" id="436017.A4RYI9"/>
<reference evidence="7 8" key="1">
    <citation type="journal article" date="2007" name="Proc. Natl. Acad. Sci. U.S.A.">
        <title>The tiny eukaryote Ostreococcus provides genomic insights into the paradox of plankton speciation.</title>
        <authorList>
            <person name="Palenik B."/>
            <person name="Grimwood J."/>
            <person name="Aerts A."/>
            <person name="Rouze P."/>
            <person name="Salamov A."/>
            <person name="Putnam N."/>
            <person name="Dupont C."/>
            <person name="Jorgensen R."/>
            <person name="Derelle E."/>
            <person name="Rombauts S."/>
            <person name="Zhou K."/>
            <person name="Otillar R."/>
            <person name="Merchant S.S."/>
            <person name="Podell S."/>
            <person name="Gaasterland T."/>
            <person name="Napoli C."/>
            <person name="Gendler K."/>
            <person name="Manuell A."/>
            <person name="Tai V."/>
            <person name="Vallon O."/>
            <person name="Piganeau G."/>
            <person name="Jancek S."/>
            <person name="Heijde M."/>
            <person name="Jabbari K."/>
            <person name="Bowler C."/>
            <person name="Lohr M."/>
            <person name="Robbens S."/>
            <person name="Werner G."/>
            <person name="Dubchak I."/>
            <person name="Pazour G.J."/>
            <person name="Ren Q."/>
            <person name="Paulsen I."/>
            <person name="Delwiche C."/>
            <person name="Schmutz J."/>
            <person name="Rokhsar D."/>
            <person name="Van de Peer Y."/>
            <person name="Moreau H."/>
            <person name="Grigoriev I.V."/>
        </authorList>
    </citation>
    <scope>NUCLEOTIDE SEQUENCE [LARGE SCALE GENOMIC DNA]</scope>
    <source>
        <strain evidence="7 8">CCE9901</strain>
    </source>
</reference>
<gene>
    <name evidence="7" type="ORF">OSTLU_9337</name>
</gene>
<dbReference type="Gene3D" id="3.30.730.10">
    <property type="entry name" value="AP2/ERF domain"/>
    <property type="match status" value="1"/>
</dbReference>
<dbReference type="OrthoDB" id="515727at2759"/>
<dbReference type="InterPro" id="IPR036955">
    <property type="entry name" value="AP2/ERF_dom_sf"/>
</dbReference>
<dbReference type="GO" id="GO:0005634">
    <property type="term" value="C:nucleus"/>
    <property type="evidence" value="ECO:0007669"/>
    <property type="project" value="UniProtKB-SubCell"/>
</dbReference>
<name>A4RYI9_OSTLU</name>
<proteinExistence type="predicted"/>
<keyword evidence="3" id="KW-0238">DNA-binding</keyword>
<evidence type="ECO:0000256" key="1">
    <source>
        <dbReference type="ARBA" id="ARBA00004123"/>
    </source>
</evidence>
<evidence type="ECO:0000256" key="2">
    <source>
        <dbReference type="ARBA" id="ARBA00023015"/>
    </source>
</evidence>
<evidence type="ECO:0000256" key="3">
    <source>
        <dbReference type="ARBA" id="ARBA00023125"/>
    </source>
</evidence>
<evidence type="ECO:0000259" key="6">
    <source>
        <dbReference type="PROSITE" id="PS51032"/>
    </source>
</evidence>
<dbReference type="KEGG" id="olu:OSTLU_9337"/>